<evidence type="ECO:0000313" key="2">
    <source>
        <dbReference type="EMBL" id="CAG7557570.1"/>
    </source>
</evidence>
<organism evidence="2 3">
    <name type="scientific">Fusarium equiseti</name>
    <name type="common">Fusarium scirpi</name>
    <dbReference type="NCBI Taxonomy" id="61235"/>
    <lineage>
        <taxon>Eukaryota</taxon>
        <taxon>Fungi</taxon>
        <taxon>Dikarya</taxon>
        <taxon>Ascomycota</taxon>
        <taxon>Pezizomycotina</taxon>
        <taxon>Sordariomycetes</taxon>
        <taxon>Hypocreomycetidae</taxon>
        <taxon>Hypocreales</taxon>
        <taxon>Nectriaceae</taxon>
        <taxon>Fusarium</taxon>
        <taxon>Fusarium incarnatum-equiseti species complex</taxon>
    </lineage>
</organism>
<dbReference type="Pfam" id="PF06985">
    <property type="entry name" value="HET"/>
    <property type="match status" value="1"/>
</dbReference>
<gene>
    <name evidence="2" type="ORF">FEQUK3_LOCUS3291</name>
</gene>
<dbReference type="PANTHER" id="PTHR24148:SF73">
    <property type="entry name" value="HET DOMAIN PROTEIN (AFU_ORTHOLOGUE AFUA_8G01020)"/>
    <property type="match status" value="1"/>
</dbReference>
<dbReference type="Proteomes" id="UP000693738">
    <property type="component" value="Unassembled WGS sequence"/>
</dbReference>
<dbReference type="PANTHER" id="PTHR24148">
    <property type="entry name" value="ANKYRIN REPEAT DOMAIN-CONTAINING PROTEIN 39 HOMOLOG-RELATED"/>
    <property type="match status" value="1"/>
</dbReference>
<proteinExistence type="predicted"/>
<accession>A0A8J2NEY5</accession>
<protein>
    <recommendedName>
        <fullName evidence="1">Heterokaryon incompatibility domain-containing protein</fullName>
    </recommendedName>
</protein>
<name>A0A8J2NEY5_FUSEQ</name>
<feature type="domain" description="Heterokaryon incompatibility" evidence="1">
    <location>
        <begin position="61"/>
        <end position="241"/>
    </location>
</feature>
<reference evidence="2" key="1">
    <citation type="submission" date="2021-05" db="EMBL/GenBank/DDBJ databases">
        <authorList>
            <person name="Khan N."/>
        </authorList>
    </citation>
    <scope>NUCLEOTIDE SEQUENCE</scope>
</reference>
<dbReference type="Pfam" id="PF26639">
    <property type="entry name" value="Het-6_barrel"/>
    <property type="match status" value="1"/>
</dbReference>
<evidence type="ECO:0000259" key="1">
    <source>
        <dbReference type="Pfam" id="PF06985"/>
    </source>
</evidence>
<comment type="caution">
    <text evidence="2">The sequence shown here is derived from an EMBL/GenBank/DDBJ whole genome shotgun (WGS) entry which is preliminary data.</text>
</comment>
<dbReference type="InterPro" id="IPR010730">
    <property type="entry name" value="HET"/>
</dbReference>
<dbReference type="EMBL" id="CAJSTJ010000119">
    <property type="protein sequence ID" value="CAG7557570.1"/>
    <property type="molecule type" value="Genomic_DNA"/>
</dbReference>
<dbReference type="InterPro" id="IPR052895">
    <property type="entry name" value="HetReg/Transcr_Mod"/>
</dbReference>
<dbReference type="AlphaFoldDB" id="A0A8J2NEY5"/>
<evidence type="ECO:0000313" key="3">
    <source>
        <dbReference type="Proteomes" id="UP000693738"/>
    </source>
</evidence>
<sequence>MSDEQIFQYSSVELGNASTEIRLLDLYPPQTNRSDGQVASNWDKPLFCRLYKTGISNPSPYKALSYVWGDGGKTQSIWVISSPAKSGEASIPITKSLDTALRHLRRPDETVTLWIDQICINQADNKEKGQQVAMMGRIYSAARQVLVWLGPAADASDDLMDAWQDIGQKARDFGLEGYMAPEGFHAMSAIMRNEDPTDETTMRFQNLLKHTVDVFTSLLRDMVLKAWFERPYFSRVWIIQEFCLCVDTVFVCGTRTVAVELIKLAVTILQMVTSNMLDGQFPELKGSEFPAERLADVSEEPITRLFSCRSRQQNRRGNELHMLLRRMFVGHDTRATQHRDRIFALLSLAIDKEKLGIQIDYECSTERVLAQTASALIEKAGRVDILSYSQFPKLPDLVDLPSWVPDWRSNLRPSFYNINERMNTHLFFAAGQYSRVEIVKPTTEDPFVLGLRGYTADVIEKVAEGEGWMDTSWDPARLLGFLAQVDALWQESMKKPMVTHGPTEARKPEARWRVPIGDLYKTEDGDEHRATPDIARSYYRCVQELKLFHQMTLGEEGLMDIQDWETPQDEDKKINYDGNMRKMEGKRPFLTQMGYLGMGPVEEKPGDVVVVFCGGYIPFIVRPQPEGQDTFSFVGEAYCDGVMDGEVTKKEKQTFWLV</sequence>